<evidence type="ECO:0000256" key="3">
    <source>
        <dbReference type="ARBA" id="ARBA00022729"/>
    </source>
</evidence>
<protein>
    <submittedName>
        <fullName evidence="6">Transporter substrate-binding domain-containing protein</fullName>
    </submittedName>
</protein>
<evidence type="ECO:0000256" key="1">
    <source>
        <dbReference type="ARBA" id="ARBA00004196"/>
    </source>
</evidence>
<keyword evidence="4" id="KW-1133">Transmembrane helix</keyword>
<keyword evidence="4" id="KW-0472">Membrane</keyword>
<reference evidence="6" key="1">
    <citation type="submission" date="2021-06" db="EMBL/GenBank/DDBJ databases">
        <title>An adapted protocol for Saccharibacteria cultivation: two new species join this phylum of Candidate Phyla Radiations.</title>
        <authorList>
            <person name="Ibrahim A."/>
            <person name="Maatouk M."/>
            <person name="Raoult D."/>
            <person name="Bittar F."/>
        </authorList>
    </citation>
    <scope>NUCLEOTIDE SEQUENCE</scope>
    <source>
        <strain evidence="6">IHU2</strain>
    </source>
</reference>
<feature type="transmembrane region" description="Helical" evidence="4">
    <location>
        <begin position="12"/>
        <end position="32"/>
    </location>
</feature>
<evidence type="ECO:0000313" key="6">
    <source>
        <dbReference type="EMBL" id="QWQ31378.1"/>
    </source>
</evidence>
<gene>
    <name evidence="6" type="ORF">KOY49_04455</name>
</gene>
<comment type="subcellular location">
    <subcellularLocation>
        <location evidence="1">Cell envelope</location>
    </subcellularLocation>
</comment>
<dbReference type="Proteomes" id="UP000677117">
    <property type="component" value="Chromosome"/>
</dbReference>
<name>A0A8F1SAK6_9BACT</name>
<dbReference type="PANTHER" id="PTHR35936:SF17">
    <property type="entry name" value="ARGININE-BINDING EXTRACELLULAR PROTEIN ARTP"/>
    <property type="match status" value="1"/>
</dbReference>
<comment type="similarity">
    <text evidence="2">Belongs to the bacterial solute-binding protein 3 family.</text>
</comment>
<dbReference type="InterPro" id="IPR018313">
    <property type="entry name" value="SBP_3_CS"/>
</dbReference>
<dbReference type="KEGG" id="mvl:KOY49_04455"/>
<evidence type="ECO:0000259" key="5">
    <source>
        <dbReference type="Pfam" id="PF00497"/>
    </source>
</evidence>
<dbReference type="PANTHER" id="PTHR35936">
    <property type="entry name" value="MEMBRANE-BOUND LYTIC MUREIN TRANSGLYCOSYLASE F"/>
    <property type="match status" value="1"/>
</dbReference>
<sequence length="131" mass="14637">MSKNKTRTFGISWWIGLVLFAGMICLMLGDILHRDGVIGSKTDVLVMGTNAGFKPFEYIDNNQVVGFDVDLAREIAKSLGKDLKVEDMSFDGLLPALDSGQIDMVAAGMTVTPEREKMRCFQIRIIRLHRE</sequence>
<evidence type="ECO:0000256" key="4">
    <source>
        <dbReference type="SAM" id="Phobius"/>
    </source>
</evidence>
<dbReference type="PROSITE" id="PS01039">
    <property type="entry name" value="SBP_BACTERIAL_3"/>
    <property type="match status" value="1"/>
</dbReference>
<dbReference type="AlphaFoldDB" id="A0A8F1SAK6"/>
<dbReference type="GO" id="GO:0030313">
    <property type="term" value="C:cell envelope"/>
    <property type="evidence" value="ECO:0007669"/>
    <property type="project" value="UniProtKB-SubCell"/>
</dbReference>
<dbReference type="InterPro" id="IPR001638">
    <property type="entry name" value="Solute-binding_3/MltF_N"/>
</dbReference>
<feature type="domain" description="Solute-binding protein family 3/N-terminal" evidence="5">
    <location>
        <begin position="45"/>
        <end position="118"/>
    </location>
</feature>
<keyword evidence="3" id="KW-0732">Signal</keyword>
<keyword evidence="7" id="KW-1185">Reference proteome</keyword>
<dbReference type="Gene3D" id="3.40.190.10">
    <property type="entry name" value="Periplasmic binding protein-like II"/>
    <property type="match status" value="1"/>
</dbReference>
<keyword evidence="4" id="KW-0812">Transmembrane</keyword>
<evidence type="ECO:0000313" key="7">
    <source>
        <dbReference type="Proteomes" id="UP000677117"/>
    </source>
</evidence>
<accession>A0A8F1SAK6</accession>
<organism evidence="6 7">
    <name type="scientific">Candidatus Minimicrobia vallesae</name>
    <dbReference type="NCBI Taxonomy" id="2841264"/>
    <lineage>
        <taxon>Bacteria</taxon>
        <taxon>Candidatus Saccharimonadota</taxon>
        <taxon>Candidatus Saccharimonadota incertae sedis</taxon>
        <taxon>Candidatus Minimicrobia</taxon>
    </lineage>
</organism>
<dbReference type="EMBL" id="CP076459">
    <property type="protein sequence ID" value="QWQ31378.1"/>
    <property type="molecule type" value="Genomic_DNA"/>
</dbReference>
<dbReference type="SUPFAM" id="SSF53850">
    <property type="entry name" value="Periplasmic binding protein-like II"/>
    <property type="match status" value="1"/>
</dbReference>
<evidence type="ECO:0000256" key="2">
    <source>
        <dbReference type="ARBA" id="ARBA00010333"/>
    </source>
</evidence>
<proteinExistence type="inferred from homology"/>
<dbReference type="Pfam" id="PF00497">
    <property type="entry name" value="SBP_bac_3"/>
    <property type="match status" value="1"/>
</dbReference>